<reference evidence="6 7" key="1">
    <citation type="submission" date="2020-03" db="EMBL/GenBank/DDBJ databases">
        <title>Draft Genome Sequence of Cudoniella acicularis.</title>
        <authorList>
            <person name="Buettner E."/>
            <person name="Kellner H."/>
        </authorList>
    </citation>
    <scope>NUCLEOTIDE SEQUENCE [LARGE SCALE GENOMIC DNA]</scope>
    <source>
        <strain evidence="6 7">DSM 108380</strain>
    </source>
</reference>
<feature type="domain" description="K Homology" evidence="5">
    <location>
        <begin position="1128"/>
        <end position="1239"/>
    </location>
</feature>
<feature type="compositionally biased region" description="Polar residues" evidence="4">
    <location>
        <begin position="158"/>
        <end position="171"/>
    </location>
</feature>
<evidence type="ECO:0000256" key="2">
    <source>
        <dbReference type="PROSITE-ProRule" id="PRU00117"/>
    </source>
</evidence>
<dbReference type="CDD" id="cd00105">
    <property type="entry name" value="KH-I"/>
    <property type="match status" value="1"/>
</dbReference>
<name>A0A8H4WA16_9HELO</name>
<feature type="region of interest" description="Disordered" evidence="4">
    <location>
        <begin position="123"/>
        <end position="188"/>
    </location>
</feature>
<sequence length="1323" mass="143706">MASTSATPQSALPGTNGGLSAAQKLMQKHDEAHQTTIEDVPDEEDLTPHPHPISSSVIESTDENVDAPGWIAPMSTKAAGKQKAEIVPGKENTPLLDTQSDEVFPGLGGAPKPVQAASVTPIWGAKKGSNGNGAATNGSSTPKSGTNTPPVAQAVPRGTSQSLAGQVSGPSYSFLPKDLPRSATKKPLPDILRDINKKYRTNLTQTTGEGGVIKISELSAQTPDARKRQAFKELGNQITTKASSKLAIPRSARAHIIGKQGSTIKSIQEMSGARIQMPKMEDTPVPEDDDDYINVVLEGNPIAIRMAEEAVSKIANERGASVTVKVRDVPAEFYPHLAGPNNALADALEQAHGVQIRIPPYQTWTSRPPPVASVNSEASVFLPAAGDNHITLGGDRAAVQAARAEIARRCRELEQELTILKDNIDRGRHQFIVGNRGLPVDQFFAETGCSIVLPGQGLNADDDDYEKITIIGPADKAQVAMDRAIDLAMGMQNSSLTLPSAPGAKEHARNITQYLRHCKEIEKIEKLYESHIFTPFNSDGTAAPWQLYSRDGKNVIKARSEINRILEAHPPTRMTTIPMDPFFHPQLKARIAPKVKSDYGVNVVIPQASESALPVLLVFEGDAGSDFDFQVPRGRPSPAEIKAFQQGLQEARQHILDIISAQSQITSTIIDVPRIFHEKLKRFIKEEQQNRAADEFPVRVKAEGTRITLFGPKPSVDSLVAKVEAFVEQATEEEKERGFTLSFDFPQKHANQLIGRGGSYISELREKFDVDIKVDDGKVELKGPKAKAEIAKAHISALGKQWADEATYILKIEPQYHSEIIGAKGAQINKLIDRYKVQIHFPRSARNVRDDQSNADATSEAGRRATRREQEPDEVIVKGPKKGADGAREEILSLLQYYKDMSHTASVSVQAGQIPSLIGTRGIAMDEIRQATQARIDIPNARDFEDPSTRVEIQIKGSKAQVAQAKKLIEEKKEIFDNTVTKTLEVEKKYHGALIGPQGSTIREIVIKAGGSDNPKETARTVQFPKAEADGNAIKIQGKADIVNKIIAHMQQIVSERENQTTETIDIPTDKHRSLIGRGGETKKELESKFKVFIDIPRQGNGQTGVKISGLPADVTNAKAHITDLVKEQEGETLQVPRKAHHSISDNGQFFRRLRNDHKVTVDHDGHKVPAKPTAPSNVRANGASLPLITDDAADAAGAHVFKVVDLSENELEGDIPWVLRGQPEAVAKAKAAITAAIEQALRNSTIGYLTLPDPRTYRYVIGQGGSKVNSIRKATGCKITVPRDQAKDEPIEIVGSAEGVEKARDLILQAVLEGGNANGNRS</sequence>
<dbReference type="OrthoDB" id="10027144at2759"/>
<dbReference type="InterPro" id="IPR004087">
    <property type="entry name" value="KH_dom"/>
</dbReference>
<dbReference type="Proteomes" id="UP000566819">
    <property type="component" value="Unassembled WGS sequence"/>
</dbReference>
<dbReference type="Pfam" id="PF22952">
    <property type="entry name" value="KH_11"/>
    <property type="match status" value="1"/>
</dbReference>
<proteinExistence type="predicted"/>
<feature type="domain" description="K Homology" evidence="5">
    <location>
        <begin position="901"/>
        <end position="974"/>
    </location>
</feature>
<keyword evidence="2" id="KW-0694">RNA-binding</keyword>
<protein>
    <recommendedName>
        <fullName evidence="5">K Homology domain-containing protein</fullName>
    </recommendedName>
</protein>
<feature type="domain" description="K Homology" evidence="5">
    <location>
        <begin position="978"/>
        <end position="1055"/>
    </location>
</feature>
<evidence type="ECO:0000313" key="6">
    <source>
        <dbReference type="EMBL" id="KAF4637215.1"/>
    </source>
</evidence>
<evidence type="ECO:0000256" key="1">
    <source>
        <dbReference type="ARBA" id="ARBA00022737"/>
    </source>
</evidence>
<accession>A0A8H4WA16</accession>
<feature type="domain" description="K Homology" evidence="5">
    <location>
        <begin position="240"/>
        <end position="316"/>
    </location>
</feature>
<evidence type="ECO:0000259" key="5">
    <source>
        <dbReference type="SMART" id="SM00322"/>
    </source>
</evidence>
<dbReference type="InterPro" id="IPR004088">
    <property type="entry name" value="KH_dom_type_1"/>
</dbReference>
<dbReference type="PANTHER" id="PTHR10627">
    <property type="entry name" value="SCP160"/>
    <property type="match status" value="1"/>
</dbReference>
<dbReference type="Gene3D" id="3.30.1370.10">
    <property type="entry name" value="K Homology domain, type 1"/>
    <property type="match status" value="8"/>
</dbReference>
<dbReference type="SMART" id="SM00322">
    <property type="entry name" value="KH"/>
    <property type="match status" value="10"/>
</dbReference>
<gene>
    <name evidence="6" type="ORF">G7Y89_g867</name>
</gene>
<dbReference type="EMBL" id="JAAMPI010000031">
    <property type="protein sequence ID" value="KAF4637215.1"/>
    <property type="molecule type" value="Genomic_DNA"/>
</dbReference>
<evidence type="ECO:0000256" key="4">
    <source>
        <dbReference type="SAM" id="MobiDB-lite"/>
    </source>
</evidence>
<feature type="domain" description="K Homology" evidence="5">
    <location>
        <begin position="804"/>
        <end position="896"/>
    </location>
</feature>
<dbReference type="PANTHER" id="PTHR10627:SF31">
    <property type="entry name" value="DODECA-SATELLITE-BINDING PROTEIN 1, ISOFORM A"/>
    <property type="match status" value="1"/>
</dbReference>
<comment type="caution">
    <text evidence="6">The sequence shown here is derived from an EMBL/GenBank/DDBJ whole genome shotgun (WGS) entry which is preliminary data.</text>
</comment>
<dbReference type="Pfam" id="PF00013">
    <property type="entry name" value="KH_1"/>
    <property type="match status" value="8"/>
</dbReference>
<evidence type="ECO:0000256" key="3">
    <source>
        <dbReference type="SAM" id="Coils"/>
    </source>
</evidence>
<feature type="domain" description="K Homology" evidence="5">
    <location>
        <begin position="320"/>
        <end position="411"/>
    </location>
</feature>
<dbReference type="GO" id="GO:0005737">
    <property type="term" value="C:cytoplasm"/>
    <property type="evidence" value="ECO:0007669"/>
    <property type="project" value="TreeGrafter"/>
</dbReference>
<feature type="compositionally biased region" description="Polar residues" evidence="4">
    <location>
        <begin position="1"/>
        <end position="13"/>
    </location>
</feature>
<dbReference type="CDD" id="cd22408">
    <property type="entry name" value="KH-I_Vigilin_rpt4"/>
    <property type="match status" value="1"/>
</dbReference>
<feature type="domain" description="K Homology" evidence="5">
    <location>
        <begin position="416"/>
        <end position="489"/>
    </location>
</feature>
<dbReference type="PROSITE" id="PS50084">
    <property type="entry name" value="KH_TYPE_1"/>
    <property type="match status" value="7"/>
</dbReference>
<feature type="region of interest" description="Disordered" evidence="4">
    <location>
        <begin position="843"/>
        <end position="882"/>
    </location>
</feature>
<organism evidence="6 7">
    <name type="scientific">Cudoniella acicularis</name>
    <dbReference type="NCBI Taxonomy" id="354080"/>
    <lineage>
        <taxon>Eukaryota</taxon>
        <taxon>Fungi</taxon>
        <taxon>Dikarya</taxon>
        <taxon>Ascomycota</taxon>
        <taxon>Pezizomycotina</taxon>
        <taxon>Leotiomycetes</taxon>
        <taxon>Helotiales</taxon>
        <taxon>Tricladiaceae</taxon>
        <taxon>Cudoniella</taxon>
    </lineage>
</organism>
<feature type="domain" description="K Homology" evidence="5">
    <location>
        <begin position="737"/>
        <end position="800"/>
    </location>
</feature>
<dbReference type="InterPro" id="IPR054548">
    <property type="entry name" value="SCP160-like_KH"/>
</dbReference>
<feature type="domain" description="K Homology" evidence="5">
    <location>
        <begin position="1059"/>
        <end position="1127"/>
    </location>
</feature>
<dbReference type="SUPFAM" id="SSF54791">
    <property type="entry name" value="Eukaryotic type KH-domain (KH-domain type I)"/>
    <property type="match status" value="9"/>
</dbReference>
<feature type="compositionally biased region" description="Basic and acidic residues" evidence="4">
    <location>
        <begin position="861"/>
        <end position="870"/>
    </location>
</feature>
<feature type="domain" description="K Homology" evidence="5">
    <location>
        <begin position="1244"/>
        <end position="1313"/>
    </location>
</feature>
<keyword evidence="1" id="KW-0677">Repeat</keyword>
<keyword evidence="3" id="KW-0175">Coiled coil</keyword>
<dbReference type="InterPro" id="IPR036612">
    <property type="entry name" value="KH_dom_type_1_sf"/>
</dbReference>
<feature type="coiled-coil region" evidence="3">
    <location>
        <begin position="396"/>
        <end position="430"/>
    </location>
</feature>
<dbReference type="GO" id="GO:0003729">
    <property type="term" value="F:mRNA binding"/>
    <property type="evidence" value="ECO:0007669"/>
    <property type="project" value="TreeGrafter"/>
</dbReference>
<feature type="region of interest" description="Disordered" evidence="4">
    <location>
        <begin position="1"/>
        <end position="76"/>
    </location>
</feature>
<keyword evidence="7" id="KW-1185">Reference proteome</keyword>
<dbReference type="CDD" id="cd02394">
    <property type="entry name" value="KH-I_Vigilin_rpt6"/>
    <property type="match status" value="1"/>
</dbReference>
<evidence type="ECO:0000313" key="7">
    <source>
        <dbReference type="Proteomes" id="UP000566819"/>
    </source>
</evidence>
<feature type="compositionally biased region" description="Low complexity" evidence="4">
    <location>
        <begin position="124"/>
        <end position="141"/>
    </location>
</feature>